<dbReference type="STRING" id="188477.A0A433SMS9"/>
<feature type="compositionally biased region" description="Basic and acidic residues" evidence="1">
    <location>
        <begin position="303"/>
        <end position="315"/>
    </location>
</feature>
<sequence>MHQLSRQQSQHSNEVTGSPRPQVESRPPPRGAIPVTAVRSSPGYLETGHLIVAAAASQPLADLPIRATNSAERVTAPRGEDFNPRQAGANRQSPVASELNPVTIGAGSNPHPHIQHISRPRQIIESNRAPPASVNTTTASQPLADLPIRATNSAERVTAPRGEDFNPRQARANRQSPVASELNPVTIGAGSNPHPHIQHISRPRQLIESNRAPPASVDSANTTSRQIESRPGALFTGLRRVPVGFRVTLTSDQSVVATMAALDTIERRRVVGESDEEALDPERESGVDRSQALPQPPPLSRRRSTEETRTPEVQISRKDNSLLDLRNIRQQYMRVACWDGTSNPEVVFRILEFYPEIEQVIMAPALPANHKEYSPHVMKMVSPDCADVMNYCVITRTHVIRYIKGKQPKKMTLKRWAFEQNTVIKLREIPFFKNFKMIKAFNALGHHVDMSTFGRCRRRLRSRLFACDPLLADMLLLVRTMCLDMAQLSLIQVDKELTYTISEFMEEQEHFTRDVTSKLERCQALLIHLTARTCWDDVIAAGLAVERAGRKISAPKRISEMRKLQRLRQR</sequence>
<feature type="region of interest" description="Disordered" evidence="1">
    <location>
        <begin position="1"/>
        <end position="36"/>
    </location>
</feature>
<feature type="compositionally biased region" description="Polar residues" evidence="1">
    <location>
        <begin position="1"/>
        <end position="16"/>
    </location>
</feature>
<keyword evidence="3" id="KW-1185">Reference proteome</keyword>
<evidence type="ECO:0000313" key="2">
    <source>
        <dbReference type="EMBL" id="RUS70463.1"/>
    </source>
</evidence>
<dbReference type="EMBL" id="RQTK01001403">
    <property type="protein sequence ID" value="RUS70463.1"/>
    <property type="molecule type" value="Genomic_DNA"/>
</dbReference>
<feature type="region of interest" description="Disordered" evidence="1">
    <location>
        <begin position="130"/>
        <end position="179"/>
    </location>
</feature>
<proteinExistence type="predicted"/>
<feature type="region of interest" description="Disordered" evidence="1">
    <location>
        <begin position="204"/>
        <end position="227"/>
    </location>
</feature>
<organism evidence="2 3">
    <name type="scientific">Elysia chlorotica</name>
    <name type="common">Eastern emerald elysia</name>
    <name type="synonym">Sea slug</name>
    <dbReference type="NCBI Taxonomy" id="188477"/>
    <lineage>
        <taxon>Eukaryota</taxon>
        <taxon>Metazoa</taxon>
        <taxon>Spiralia</taxon>
        <taxon>Lophotrochozoa</taxon>
        <taxon>Mollusca</taxon>
        <taxon>Gastropoda</taxon>
        <taxon>Heterobranchia</taxon>
        <taxon>Euthyneura</taxon>
        <taxon>Panpulmonata</taxon>
        <taxon>Sacoglossa</taxon>
        <taxon>Placobranchoidea</taxon>
        <taxon>Plakobranchidae</taxon>
        <taxon>Elysia</taxon>
    </lineage>
</organism>
<evidence type="ECO:0000256" key="1">
    <source>
        <dbReference type="SAM" id="MobiDB-lite"/>
    </source>
</evidence>
<evidence type="ECO:0000313" key="3">
    <source>
        <dbReference type="Proteomes" id="UP000271974"/>
    </source>
</evidence>
<dbReference type="OrthoDB" id="6143532at2759"/>
<reference evidence="2 3" key="1">
    <citation type="submission" date="2019-01" db="EMBL/GenBank/DDBJ databases">
        <title>A draft genome assembly of the solar-powered sea slug Elysia chlorotica.</title>
        <authorList>
            <person name="Cai H."/>
            <person name="Li Q."/>
            <person name="Fang X."/>
            <person name="Li J."/>
            <person name="Curtis N.E."/>
            <person name="Altenburger A."/>
            <person name="Shibata T."/>
            <person name="Feng M."/>
            <person name="Maeda T."/>
            <person name="Schwartz J.A."/>
            <person name="Shigenobu S."/>
            <person name="Lundholm N."/>
            <person name="Nishiyama T."/>
            <person name="Yang H."/>
            <person name="Hasebe M."/>
            <person name="Li S."/>
            <person name="Pierce S.K."/>
            <person name="Wang J."/>
        </authorList>
    </citation>
    <scope>NUCLEOTIDE SEQUENCE [LARGE SCALE GENOMIC DNA]</scope>
    <source>
        <strain evidence="2">EC2010</strain>
        <tissue evidence="2">Whole organism of an adult</tissue>
    </source>
</reference>
<feature type="region of interest" description="Disordered" evidence="1">
    <location>
        <begin position="71"/>
        <end position="114"/>
    </location>
</feature>
<comment type="caution">
    <text evidence="2">The sequence shown here is derived from an EMBL/GenBank/DDBJ whole genome shotgun (WGS) entry which is preliminary data.</text>
</comment>
<dbReference type="Proteomes" id="UP000271974">
    <property type="component" value="Unassembled WGS sequence"/>
</dbReference>
<feature type="region of interest" description="Disordered" evidence="1">
    <location>
        <begin position="271"/>
        <end position="315"/>
    </location>
</feature>
<protein>
    <submittedName>
        <fullName evidence="2">Uncharacterized protein</fullName>
    </submittedName>
</protein>
<accession>A0A433SMS9</accession>
<dbReference type="AlphaFoldDB" id="A0A433SMS9"/>
<gene>
    <name evidence="2" type="ORF">EGW08_021771</name>
</gene>
<name>A0A433SMS9_ELYCH</name>